<proteinExistence type="predicted"/>
<accession>A0A7I7NJP2</accession>
<sequence length="133" mass="13185">MCRKGIDAREELRAIGYAGGSGGEDAHGAVGAAQRQLAVGPERDRGELRARGVGHAHPCAVAGGQVDRDVAAAGGKIGRAATVTGHRGRSPGRAMTCGGTCAPPNTVMLAGPEGSGPGVSTASWRVPSSYIAA</sequence>
<name>A0A7I7NJP2_9MYCO</name>
<dbReference type="AlphaFoldDB" id="A0A7I7NJP2"/>
<reference evidence="1 2" key="1">
    <citation type="journal article" date="2019" name="Emerg. Microbes Infect.">
        <title>Comprehensive subspecies identification of 175 nontuberculous mycobacteria species based on 7547 genomic profiles.</title>
        <authorList>
            <person name="Matsumoto Y."/>
            <person name="Kinjo T."/>
            <person name="Motooka D."/>
            <person name="Nabeya D."/>
            <person name="Jung N."/>
            <person name="Uechi K."/>
            <person name="Horii T."/>
            <person name="Iida T."/>
            <person name="Fujita J."/>
            <person name="Nakamura S."/>
        </authorList>
    </citation>
    <scope>NUCLEOTIDE SEQUENCE [LARGE SCALE GENOMIC DNA]</scope>
    <source>
        <strain evidence="1 2">JCM 15657</strain>
    </source>
</reference>
<keyword evidence="2" id="KW-1185">Reference proteome</keyword>
<gene>
    <name evidence="1" type="ORF">MLAC_21390</name>
</gene>
<evidence type="ECO:0000313" key="1">
    <source>
        <dbReference type="EMBL" id="BBX96845.1"/>
    </source>
</evidence>
<dbReference type="Proteomes" id="UP000466396">
    <property type="component" value="Chromosome"/>
</dbReference>
<evidence type="ECO:0000313" key="2">
    <source>
        <dbReference type="Proteomes" id="UP000466396"/>
    </source>
</evidence>
<dbReference type="KEGG" id="mlj:MLAC_21390"/>
<dbReference type="EMBL" id="AP022581">
    <property type="protein sequence ID" value="BBX96845.1"/>
    <property type="molecule type" value="Genomic_DNA"/>
</dbReference>
<protein>
    <submittedName>
        <fullName evidence="1">Uncharacterized protein</fullName>
    </submittedName>
</protein>
<organism evidence="1 2">
    <name type="scientific">Mycobacterium lacus</name>
    <dbReference type="NCBI Taxonomy" id="169765"/>
    <lineage>
        <taxon>Bacteria</taxon>
        <taxon>Bacillati</taxon>
        <taxon>Actinomycetota</taxon>
        <taxon>Actinomycetes</taxon>
        <taxon>Mycobacteriales</taxon>
        <taxon>Mycobacteriaceae</taxon>
        <taxon>Mycobacterium</taxon>
    </lineage>
</organism>